<organism evidence="1 2">
    <name type="scientific">Candidatus Jorgensenbacteria bacterium GWA1_49_17</name>
    <dbReference type="NCBI Taxonomy" id="1798467"/>
    <lineage>
        <taxon>Bacteria</taxon>
        <taxon>Candidatus Joergenseniibacteriota</taxon>
    </lineage>
</organism>
<comment type="caution">
    <text evidence="1">The sequence shown here is derived from an EMBL/GenBank/DDBJ whole genome shotgun (WGS) entry which is preliminary data.</text>
</comment>
<evidence type="ECO:0000313" key="2">
    <source>
        <dbReference type="Proteomes" id="UP000179368"/>
    </source>
</evidence>
<gene>
    <name evidence="1" type="ORF">A2116_01725</name>
</gene>
<dbReference type="EMBL" id="MFKG01000017">
    <property type="protein sequence ID" value="OGG40384.1"/>
    <property type="molecule type" value="Genomic_DNA"/>
</dbReference>
<dbReference type="Pfam" id="PF20329">
    <property type="entry name" value="DUF6624"/>
    <property type="match status" value="1"/>
</dbReference>
<proteinExistence type="predicted"/>
<sequence length="182" mass="21613">MRKKINKKLAKELLEMMRTDQEMRLQFIAGKEKLDARLDRKHTWRLKKIIKKHGWPIKSLVGRRASHAAWLLTQHSPDLKFQKKVLSILNDIYKKSGKEINPAHTAYLTDRILIKENKKQIFGTQLRKNKSGTFEPFPTQNVKDVDKKRKMHGLLSLEKYVKEHERAINQWKKIENQPAKIR</sequence>
<protein>
    <submittedName>
        <fullName evidence="1">Uncharacterized protein</fullName>
    </submittedName>
</protein>
<dbReference type="InterPro" id="IPR046732">
    <property type="entry name" value="DUF6624"/>
</dbReference>
<reference evidence="1 2" key="1">
    <citation type="journal article" date="2016" name="Nat. Commun.">
        <title>Thousands of microbial genomes shed light on interconnected biogeochemical processes in an aquifer system.</title>
        <authorList>
            <person name="Anantharaman K."/>
            <person name="Brown C.T."/>
            <person name="Hug L.A."/>
            <person name="Sharon I."/>
            <person name="Castelle C.J."/>
            <person name="Probst A.J."/>
            <person name="Thomas B.C."/>
            <person name="Singh A."/>
            <person name="Wilkins M.J."/>
            <person name="Karaoz U."/>
            <person name="Brodie E.L."/>
            <person name="Williams K.H."/>
            <person name="Hubbard S.S."/>
            <person name="Banfield J.F."/>
        </authorList>
    </citation>
    <scope>NUCLEOTIDE SEQUENCE [LARGE SCALE GENOMIC DNA]</scope>
</reference>
<accession>A0A1F6BTW8</accession>
<name>A0A1F6BTW8_9BACT</name>
<dbReference type="Proteomes" id="UP000179368">
    <property type="component" value="Unassembled WGS sequence"/>
</dbReference>
<evidence type="ECO:0000313" key="1">
    <source>
        <dbReference type="EMBL" id="OGG40384.1"/>
    </source>
</evidence>
<dbReference type="AlphaFoldDB" id="A0A1F6BTW8"/>